<dbReference type="EMBL" id="BPLR01003887">
    <property type="protein sequence ID" value="GIX89806.1"/>
    <property type="molecule type" value="Genomic_DNA"/>
</dbReference>
<evidence type="ECO:0000313" key="2">
    <source>
        <dbReference type="Proteomes" id="UP001054945"/>
    </source>
</evidence>
<accession>A0AAV4NYG4</accession>
<comment type="caution">
    <text evidence="1">The sequence shown here is derived from an EMBL/GenBank/DDBJ whole genome shotgun (WGS) entry which is preliminary data.</text>
</comment>
<name>A0AAV4NYG4_CAEEX</name>
<dbReference type="Proteomes" id="UP001054945">
    <property type="component" value="Unassembled WGS sequence"/>
</dbReference>
<proteinExistence type="predicted"/>
<keyword evidence="2" id="KW-1185">Reference proteome</keyword>
<gene>
    <name evidence="1" type="ORF">CEXT_503281</name>
</gene>
<dbReference type="AlphaFoldDB" id="A0AAV4NYG4"/>
<evidence type="ECO:0000313" key="1">
    <source>
        <dbReference type="EMBL" id="GIX89806.1"/>
    </source>
</evidence>
<organism evidence="1 2">
    <name type="scientific">Caerostris extrusa</name>
    <name type="common">Bark spider</name>
    <name type="synonym">Caerostris bankana</name>
    <dbReference type="NCBI Taxonomy" id="172846"/>
    <lineage>
        <taxon>Eukaryota</taxon>
        <taxon>Metazoa</taxon>
        <taxon>Ecdysozoa</taxon>
        <taxon>Arthropoda</taxon>
        <taxon>Chelicerata</taxon>
        <taxon>Arachnida</taxon>
        <taxon>Araneae</taxon>
        <taxon>Araneomorphae</taxon>
        <taxon>Entelegynae</taxon>
        <taxon>Araneoidea</taxon>
        <taxon>Araneidae</taxon>
        <taxon>Caerostris</taxon>
    </lineage>
</organism>
<protein>
    <submittedName>
        <fullName evidence="1">Uncharacterized protein</fullName>
    </submittedName>
</protein>
<sequence length="67" mass="7446">MDGSESLQLLSKVEGYRLLYPPIVIIGRLIEKRELLHDDAEVRVGATGAKIVFGLIHSFNAQLKNVI</sequence>
<reference evidence="1 2" key="1">
    <citation type="submission" date="2021-06" db="EMBL/GenBank/DDBJ databases">
        <title>Caerostris extrusa draft genome.</title>
        <authorList>
            <person name="Kono N."/>
            <person name="Arakawa K."/>
        </authorList>
    </citation>
    <scope>NUCLEOTIDE SEQUENCE [LARGE SCALE GENOMIC DNA]</scope>
</reference>